<gene>
    <name evidence="1" type="ORF">RRG08_027467</name>
</gene>
<reference evidence="1" key="1">
    <citation type="journal article" date="2023" name="G3 (Bethesda)">
        <title>A reference genome for the long-term kleptoplast-retaining sea slug Elysia crispata morphotype clarki.</title>
        <authorList>
            <person name="Eastman K.E."/>
            <person name="Pendleton A.L."/>
            <person name="Shaikh M.A."/>
            <person name="Suttiyut T."/>
            <person name="Ogas R."/>
            <person name="Tomko P."/>
            <person name="Gavelis G."/>
            <person name="Widhalm J.R."/>
            <person name="Wisecaver J.H."/>
        </authorList>
    </citation>
    <scope>NUCLEOTIDE SEQUENCE</scope>
    <source>
        <strain evidence="1">ECLA1</strain>
    </source>
</reference>
<dbReference type="EMBL" id="JAWDGP010005603">
    <property type="protein sequence ID" value="KAK3755208.1"/>
    <property type="molecule type" value="Genomic_DNA"/>
</dbReference>
<protein>
    <submittedName>
        <fullName evidence="1">Uncharacterized protein</fullName>
    </submittedName>
</protein>
<evidence type="ECO:0000313" key="2">
    <source>
        <dbReference type="Proteomes" id="UP001283361"/>
    </source>
</evidence>
<name>A0AAE1D3P5_9GAST</name>
<dbReference type="AlphaFoldDB" id="A0AAE1D3P5"/>
<sequence>MPGVPTLTGLEELAGRYFPTPRSAKHIQQHARVEFSKSQLDRGVKITARMELINRLQAAATGTQSPRALVDGTLGPYRNQWVRIAVYSVAILRQSLRQLSLRQTIDQSTDQVDVYLTERQTKKSVEICALGYRKTSAGPRLSPKTGFRIHCGNSFCHSLMEDVKNKNYTISQMNTELALCDCGG</sequence>
<evidence type="ECO:0000313" key="1">
    <source>
        <dbReference type="EMBL" id="KAK3755208.1"/>
    </source>
</evidence>
<dbReference type="Proteomes" id="UP001283361">
    <property type="component" value="Unassembled WGS sequence"/>
</dbReference>
<comment type="caution">
    <text evidence="1">The sequence shown here is derived from an EMBL/GenBank/DDBJ whole genome shotgun (WGS) entry which is preliminary data.</text>
</comment>
<organism evidence="1 2">
    <name type="scientific">Elysia crispata</name>
    <name type="common">lettuce slug</name>
    <dbReference type="NCBI Taxonomy" id="231223"/>
    <lineage>
        <taxon>Eukaryota</taxon>
        <taxon>Metazoa</taxon>
        <taxon>Spiralia</taxon>
        <taxon>Lophotrochozoa</taxon>
        <taxon>Mollusca</taxon>
        <taxon>Gastropoda</taxon>
        <taxon>Heterobranchia</taxon>
        <taxon>Euthyneura</taxon>
        <taxon>Panpulmonata</taxon>
        <taxon>Sacoglossa</taxon>
        <taxon>Placobranchoidea</taxon>
        <taxon>Plakobranchidae</taxon>
        <taxon>Elysia</taxon>
    </lineage>
</organism>
<keyword evidence="2" id="KW-1185">Reference proteome</keyword>
<accession>A0AAE1D3P5</accession>
<proteinExistence type="predicted"/>